<evidence type="ECO:0000259" key="1">
    <source>
        <dbReference type="Pfam" id="PF07693"/>
    </source>
</evidence>
<comment type="caution">
    <text evidence="2">The sequence shown here is derived from an EMBL/GenBank/DDBJ whole genome shotgun (WGS) entry which is preliminary data.</text>
</comment>
<dbReference type="Pfam" id="PF07693">
    <property type="entry name" value="KAP_NTPase"/>
    <property type="match status" value="1"/>
</dbReference>
<dbReference type="SUPFAM" id="SSF52540">
    <property type="entry name" value="P-loop containing nucleoside triphosphate hydrolases"/>
    <property type="match status" value="1"/>
</dbReference>
<dbReference type="EMBL" id="JAOZFC020000001">
    <property type="protein sequence ID" value="MDF9298755.1"/>
    <property type="molecule type" value="Genomic_DNA"/>
</dbReference>
<keyword evidence="3" id="KW-1185">Reference proteome</keyword>
<organism evidence="2 3">
    <name type="scientific">Weissella fermenti</name>
    <dbReference type="NCBI Taxonomy" id="2987699"/>
    <lineage>
        <taxon>Bacteria</taxon>
        <taxon>Bacillati</taxon>
        <taxon>Bacillota</taxon>
        <taxon>Bacilli</taxon>
        <taxon>Lactobacillales</taxon>
        <taxon>Lactobacillaceae</taxon>
        <taxon>Weissella</taxon>
    </lineage>
</organism>
<evidence type="ECO:0000313" key="3">
    <source>
        <dbReference type="Proteomes" id="UP001146336"/>
    </source>
</evidence>
<dbReference type="RefSeq" id="WP_199404987.1">
    <property type="nucleotide sequence ID" value="NZ_JAOZFC020000001.1"/>
</dbReference>
<evidence type="ECO:0000313" key="2">
    <source>
        <dbReference type="EMBL" id="MDF9298755.1"/>
    </source>
</evidence>
<sequence length="300" mass="33730">MVDYGRILKDYIEDESDQFILQFNGSWGSGKTYFIEKFIAKQRNTHEIDGGHIYVSVSANGVGSIEEFKQRLTEKLIAELIKNDDSTKKLAFKTLTMASNILSSDGLNLILSMAGSDKKIDAAKNVGKNAVNSFANKLLTKISQQRLVLVVDDFERITNVATSRAVLGELLENYVHLQAAKVILISSERNILNDSKSTGVQKDVDSETNQNDAVAPWFQEVREKYIGRLIQYRPTYKATLKSIANDILNRQHDDYFSRYSAAMVAPLEKIGDKLDESDFYGLDGGQFFKGELSIQPEHLR</sequence>
<name>A0ABT6D2R1_9LACO</name>
<dbReference type="Gene3D" id="3.40.50.300">
    <property type="entry name" value="P-loop containing nucleotide triphosphate hydrolases"/>
    <property type="match status" value="1"/>
</dbReference>
<feature type="domain" description="KAP NTPase" evidence="1">
    <location>
        <begin position="10"/>
        <end position="260"/>
    </location>
</feature>
<proteinExistence type="predicted"/>
<gene>
    <name evidence="2" type="ORF">OIT47_000195</name>
</gene>
<reference evidence="2" key="1">
    <citation type="submission" date="2023-03" db="EMBL/GenBank/DDBJ databases">
        <title>Comparative genomics of Weissella fermenti BK2, and weissella type species.</title>
        <authorList>
            <person name="Lee J.K."/>
            <person name="Baek J.H."/>
            <person name="Kim J.M."/>
            <person name="Choi D.G."/>
            <person name="Jeon C.O."/>
        </authorList>
    </citation>
    <scope>NUCLEOTIDE SEQUENCE</scope>
    <source>
        <strain evidence="2">BK2</strain>
    </source>
</reference>
<dbReference type="InterPro" id="IPR011646">
    <property type="entry name" value="KAP_P-loop"/>
</dbReference>
<protein>
    <submittedName>
        <fullName evidence="2">P-loop NTPase fold protein</fullName>
    </submittedName>
</protein>
<dbReference type="Proteomes" id="UP001146336">
    <property type="component" value="Unassembled WGS sequence"/>
</dbReference>
<dbReference type="InterPro" id="IPR027417">
    <property type="entry name" value="P-loop_NTPase"/>
</dbReference>
<accession>A0ABT6D2R1</accession>